<protein>
    <submittedName>
        <fullName evidence="1">Uncharacterized protein</fullName>
    </submittedName>
</protein>
<evidence type="ECO:0000313" key="2">
    <source>
        <dbReference type="Proteomes" id="UP000509770"/>
    </source>
</evidence>
<gene>
    <name evidence="1" type="ORF">AC4HA13_0033</name>
</gene>
<dbReference type="EMBL" id="MN136198">
    <property type="protein sequence ID" value="QEM43003.1"/>
    <property type="molecule type" value="Genomic_DNA"/>
</dbReference>
<keyword evidence="2" id="KW-1185">Reference proteome</keyword>
<name>A0A7D0J655_9CAUD</name>
<organism evidence="1 2">
    <name type="scientific">Escherichia phage vB_EcoM_4HA13</name>
    <dbReference type="NCBI Taxonomy" id="2601675"/>
    <lineage>
        <taxon>Viruses</taxon>
        <taxon>Duplodnaviria</taxon>
        <taxon>Heunggongvirae</taxon>
        <taxon>Uroviricota</taxon>
        <taxon>Caudoviricetes</taxon>
        <taxon>Chaseviridae</taxon>
        <taxon>Cleopatravirinae</taxon>
        <taxon>Sabourvirus</taxon>
        <taxon>Sabourvirus sv4HA13</taxon>
    </lineage>
</organism>
<reference evidence="1" key="1">
    <citation type="submission" date="2019-07" db="EMBL/GenBank/DDBJ databases">
        <authorList>
            <person name="Lin J."/>
            <person name="Cucic S."/>
            <person name="Klem A."/>
            <person name="Kropinski A."/>
            <person name="Anany H."/>
        </authorList>
    </citation>
    <scope>NUCLEOTIDE SEQUENCE [LARGE SCALE GENOMIC DNA]</scope>
</reference>
<sequence>MKVVDDNKVDKVDVLSIALGDCFEANDMVFLRIVEVEMMHLTDGVTLRNVVGTRVEDGTYFCIPDYTPESVNSRMVKPVCANVVITGNPKLVDLTKVE</sequence>
<accession>A0A7D0J655</accession>
<evidence type="ECO:0000313" key="1">
    <source>
        <dbReference type="EMBL" id="QEM43003.1"/>
    </source>
</evidence>
<proteinExistence type="predicted"/>
<dbReference type="Proteomes" id="UP000509770">
    <property type="component" value="Segment"/>
</dbReference>